<dbReference type="GO" id="GO:0000976">
    <property type="term" value="F:transcription cis-regulatory region binding"/>
    <property type="evidence" value="ECO:0007669"/>
    <property type="project" value="TreeGrafter"/>
</dbReference>
<reference evidence="6" key="2">
    <citation type="submission" date="2021-01" db="EMBL/GenBank/DDBJ databases">
        <authorList>
            <person name="Schikora-Tamarit M.A."/>
        </authorList>
    </citation>
    <scope>NUCLEOTIDE SEQUENCE</scope>
    <source>
        <strain evidence="6">CBS2887</strain>
    </source>
</reference>
<evidence type="ECO:0000256" key="1">
    <source>
        <dbReference type="ARBA" id="ARBA00023015"/>
    </source>
</evidence>
<dbReference type="AlphaFoldDB" id="A0A9P8PMF4"/>
<evidence type="ECO:0000256" key="2">
    <source>
        <dbReference type="ARBA" id="ARBA00023163"/>
    </source>
</evidence>
<feature type="compositionally biased region" description="Low complexity" evidence="4">
    <location>
        <begin position="493"/>
        <end position="506"/>
    </location>
</feature>
<dbReference type="SUPFAM" id="SSF46774">
    <property type="entry name" value="ARID-like"/>
    <property type="match status" value="1"/>
</dbReference>
<feature type="compositionally biased region" description="Polar residues" evidence="4">
    <location>
        <begin position="264"/>
        <end position="280"/>
    </location>
</feature>
<evidence type="ECO:0000313" key="7">
    <source>
        <dbReference type="Proteomes" id="UP000774326"/>
    </source>
</evidence>
<sequence length="1275" mass="142631">MSENFWINEGDNGQTRPQDDMSSFLNYLDADDNNNNNNNSNNNFNTFNPSSNRGNTNNNGTISFEAALNSTDLFSGSKPTQPQANNLQQQFMQQRQQQMHNQPPQQQQPQQQQFNSNSQFVSNQIAQFQQQQMRNQQKQMTDNSELIQNLLREKSNGNNMNPNQPQQSPQMQQQGFAPNVFSPPMNQKQVGTPQQQPQPQPQQPQQPQPNINISQLNPNVPMDRAAMLSILQQNANTPQQRFEQQLIQQKLIQHQQQQQQQQQSNISSGIGTPQGDNMNPQQQAIMQMQQQQSMRLQQMQQQQQRQQSQQGSVPPTPQTNNGMNSPLIGNQFNNQQQQQMRGPSQPSSQTPNLPQQGNQPQGSQPSSGSQSSATDQNRKIQQQISAAHIELFMRALSDFMKSKGLNLSIPFIGEKRIHPFYFYAVVTRLGGSMKVNAMNHWNVVAQKLNLPIDMNPNIAGELAKAYAELLLPFEQYTSTPEGQQDLASRRMALQKQQEQLLRQQSQVPPQPTGVAQAPQQFQRNPPISQGSPSLNQSQPPTPFNPGSRLSQSSITAGSPLVSQQQVPPQNLNSRKPSNNNSPMVDINASAKINTPSPANNNLNYQAQAQSQFHQAQVQAQAQAQNQAQTAAQSKFQPQQQPQQQQKRFQEPPLKKTRTTSIPNTVPDANLPNAAFQQDVKLGANIIRNYIPDQRLVIDHHLGYDVKALSAQGQVLDESKPIFLFAPELGAINIHALTMSFESGITSEVTTALNTALVTSADSNLQIPLMECGDFLEKLASLGLKTLNSLVNDGEAAVVNEEEFDLDNLNTGANNERIDDIFNKYVKNAEEYEEVELKVDSFSGAVVSQDEVSDDAINSVSTESVKANGSVTETASSSSSASDITQYHITSYLTMLQNIKHEAEDTFSKIHTRTAEDPKVQLVEQLTTISMILRNITFTENNSQALVSNSTFVDFIFKLIHSIATQPDKFIFTRRKLGLLKDCLMIFLNIAEGLYLRNHNDALAVIALVLTFGSEEDSTNGSIIPEYIPAMHKYQPHSVDVLAKLLVRDPPNRTLLRAVITGVYDTPDLEMEEHQEMRKLFFAGLGDQFDLLDRLFKYLISVIPLNKINPIVLIQERDALVIQSLIALILLVDFIPLEQMQFNIALRWLSLSESIGSGLMKLGLSLTALSVNHKNNPVLYEIYSLISSRIFQLLNILTSKTLEYMEFHPEEGKSQLSDIRMSIPSDSMLGVMLTDLNLEILNEILIVNENIKKINSLILDNVSISVSVSEEDMMKE</sequence>
<feature type="compositionally biased region" description="Low complexity" evidence="4">
    <location>
        <begin position="558"/>
        <end position="573"/>
    </location>
</feature>
<evidence type="ECO:0000256" key="3">
    <source>
        <dbReference type="ARBA" id="ARBA00023242"/>
    </source>
</evidence>
<evidence type="ECO:0000313" key="6">
    <source>
        <dbReference type="EMBL" id="KAH3674572.1"/>
    </source>
</evidence>
<reference evidence="6" key="1">
    <citation type="journal article" date="2021" name="Open Biol.">
        <title>Shared evolutionary footprints suggest mitochondrial oxidative damage underlies multiple complex I losses in fungi.</title>
        <authorList>
            <person name="Schikora-Tamarit M.A."/>
            <person name="Marcet-Houben M."/>
            <person name="Nosek J."/>
            <person name="Gabaldon T."/>
        </authorList>
    </citation>
    <scope>NUCLEOTIDE SEQUENCE</scope>
    <source>
        <strain evidence="6">CBS2887</strain>
    </source>
</reference>
<evidence type="ECO:0000256" key="4">
    <source>
        <dbReference type="SAM" id="MobiDB-lite"/>
    </source>
</evidence>
<feature type="region of interest" description="Disordered" evidence="4">
    <location>
        <begin position="258"/>
        <end position="380"/>
    </location>
</feature>
<feature type="domain" description="ARID" evidence="5">
    <location>
        <begin position="386"/>
        <end position="478"/>
    </location>
</feature>
<proteinExistence type="predicted"/>
<gene>
    <name evidence="6" type="ORF">WICPIJ_009530</name>
</gene>
<feature type="compositionally biased region" description="Low complexity" evidence="4">
    <location>
        <begin position="354"/>
        <end position="372"/>
    </location>
</feature>
<protein>
    <recommendedName>
        <fullName evidence="5">ARID domain-containing protein</fullName>
    </recommendedName>
</protein>
<feature type="region of interest" description="Disordered" evidence="4">
    <location>
        <begin position="1"/>
        <end position="62"/>
    </location>
</feature>
<feature type="compositionally biased region" description="Low complexity" evidence="4">
    <location>
        <begin position="281"/>
        <end position="310"/>
    </location>
</feature>
<keyword evidence="1" id="KW-0805">Transcription regulation</keyword>
<feature type="compositionally biased region" description="Polar residues" evidence="4">
    <location>
        <begin position="340"/>
        <end position="353"/>
    </location>
</feature>
<dbReference type="CDD" id="cd16871">
    <property type="entry name" value="ARID_Swi1p-like"/>
    <property type="match status" value="1"/>
</dbReference>
<name>A0A9P8PMF4_WICPI</name>
<keyword evidence="3" id="KW-0539">Nucleus</keyword>
<dbReference type="GO" id="GO:0016514">
    <property type="term" value="C:SWI/SNF complex"/>
    <property type="evidence" value="ECO:0007669"/>
    <property type="project" value="TreeGrafter"/>
</dbReference>
<feature type="compositionally biased region" description="Low complexity" evidence="4">
    <location>
        <begin position="616"/>
        <end position="646"/>
    </location>
</feature>
<dbReference type="PANTHER" id="PTHR13964:SF27">
    <property type="entry name" value="HAT-TRICK, ISOFORM D"/>
    <property type="match status" value="1"/>
</dbReference>
<feature type="region of interest" description="Disordered" evidence="4">
    <location>
        <begin position="90"/>
        <end position="119"/>
    </location>
</feature>
<dbReference type="PROSITE" id="PS51011">
    <property type="entry name" value="ARID"/>
    <property type="match status" value="1"/>
</dbReference>
<feature type="compositionally biased region" description="Pro residues" evidence="4">
    <location>
        <begin position="196"/>
        <end position="207"/>
    </location>
</feature>
<feature type="region of interest" description="Disordered" evidence="4">
    <location>
        <begin position="489"/>
        <end position="602"/>
    </location>
</feature>
<dbReference type="PANTHER" id="PTHR13964">
    <property type="entry name" value="RBP-RELATED"/>
    <property type="match status" value="1"/>
</dbReference>
<feature type="compositionally biased region" description="Polar residues" evidence="4">
    <location>
        <begin position="547"/>
        <end position="556"/>
    </location>
</feature>
<feature type="compositionally biased region" description="Polar residues" evidence="4">
    <location>
        <begin position="517"/>
        <end position="538"/>
    </location>
</feature>
<dbReference type="InterPro" id="IPR001606">
    <property type="entry name" value="ARID_dom"/>
</dbReference>
<dbReference type="Proteomes" id="UP000774326">
    <property type="component" value="Unassembled WGS sequence"/>
</dbReference>
<feature type="region of interest" description="Disordered" evidence="4">
    <location>
        <begin position="154"/>
        <end position="218"/>
    </location>
</feature>
<feature type="compositionally biased region" description="Low complexity" evidence="4">
    <location>
        <begin position="156"/>
        <end position="175"/>
    </location>
</feature>
<feature type="compositionally biased region" description="Low complexity" evidence="4">
    <location>
        <begin position="33"/>
        <end position="61"/>
    </location>
</feature>
<dbReference type="InterPro" id="IPR051232">
    <property type="entry name" value="ARID/SWI1_ChromRemod"/>
</dbReference>
<keyword evidence="2" id="KW-0804">Transcription</keyword>
<organism evidence="6 7">
    <name type="scientific">Wickerhamomyces pijperi</name>
    <name type="common">Yeast</name>
    <name type="synonym">Pichia pijperi</name>
    <dbReference type="NCBI Taxonomy" id="599730"/>
    <lineage>
        <taxon>Eukaryota</taxon>
        <taxon>Fungi</taxon>
        <taxon>Dikarya</taxon>
        <taxon>Ascomycota</taxon>
        <taxon>Saccharomycotina</taxon>
        <taxon>Saccharomycetes</taxon>
        <taxon>Phaffomycetales</taxon>
        <taxon>Wickerhamomycetaceae</taxon>
        <taxon>Wickerhamomyces</taxon>
    </lineage>
</organism>
<feature type="compositionally biased region" description="Low complexity" evidence="4">
    <location>
        <begin position="330"/>
        <end position="339"/>
    </location>
</feature>
<accession>A0A9P8PMF4</accession>
<dbReference type="EMBL" id="JAEUBG010005498">
    <property type="protein sequence ID" value="KAH3674572.1"/>
    <property type="molecule type" value="Genomic_DNA"/>
</dbReference>
<dbReference type="Gene3D" id="1.10.150.60">
    <property type="entry name" value="ARID DNA-binding domain"/>
    <property type="match status" value="1"/>
</dbReference>
<dbReference type="GO" id="GO:0006357">
    <property type="term" value="P:regulation of transcription by RNA polymerase II"/>
    <property type="evidence" value="ECO:0007669"/>
    <property type="project" value="TreeGrafter"/>
</dbReference>
<dbReference type="Pfam" id="PF01388">
    <property type="entry name" value="ARID"/>
    <property type="match status" value="1"/>
</dbReference>
<feature type="compositionally biased region" description="Polar residues" evidence="4">
    <location>
        <begin position="1"/>
        <end position="25"/>
    </location>
</feature>
<keyword evidence="7" id="KW-1185">Reference proteome</keyword>
<dbReference type="InterPro" id="IPR036431">
    <property type="entry name" value="ARID_dom_sf"/>
</dbReference>
<feature type="compositionally biased region" description="Polar residues" evidence="4">
    <location>
        <begin position="318"/>
        <end position="328"/>
    </location>
</feature>
<feature type="region of interest" description="Disordered" evidence="4">
    <location>
        <begin position="616"/>
        <end position="670"/>
    </location>
</feature>
<comment type="caution">
    <text evidence="6">The sequence shown here is derived from an EMBL/GenBank/DDBJ whole genome shotgun (WGS) entry which is preliminary data.</text>
</comment>
<evidence type="ECO:0000259" key="5">
    <source>
        <dbReference type="PROSITE" id="PS51011"/>
    </source>
</evidence>
<dbReference type="OrthoDB" id="1938591at2759"/>
<dbReference type="SMART" id="SM01014">
    <property type="entry name" value="ARID"/>
    <property type="match status" value="1"/>
</dbReference>
<dbReference type="SMART" id="SM00501">
    <property type="entry name" value="BRIGHT"/>
    <property type="match status" value="1"/>
</dbReference>